<sequence>MTVNCDIGQPATAQGREVMADTGAYGEADLLIADDEMRVWICPVIALGETLLVSLMVEGADPLSLTAPGARPTVALAARLPGERWTECRSTANGGGTADTAMIRYATFQRPSRESITQVRVDVRFQGASVTRTMTLHSSDPHPR</sequence>
<comment type="caution">
    <text evidence="1">The sequence shown here is derived from an EMBL/GenBank/DDBJ whole genome shotgun (WGS) entry which is preliminary data.</text>
</comment>
<evidence type="ECO:0000313" key="2">
    <source>
        <dbReference type="Proteomes" id="UP001501470"/>
    </source>
</evidence>
<accession>A0ABP4NW01</accession>
<evidence type="ECO:0000313" key="1">
    <source>
        <dbReference type="EMBL" id="GAA1567774.1"/>
    </source>
</evidence>
<reference evidence="2" key="1">
    <citation type="journal article" date="2019" name="Int. J. Syst. Evol. Microbiol.">
        <title>The Global Catalogue of Microorganisms (GCM) 10K type strain sequencing project: providing services to taxonomists for standard genome sequencing and annotation.</title>
        <authorList>
            <consortium name="The Broad Institute Genomics Platform"/>
            <consortium name="The Broad Institute Genome Sequencing Center for Infectious Disease"/>
            <person name="Wu L."/>
            <person name="Ma J."/>
        </authorList>
    </citation>
    <scope>NUCLEOTIDE SEQUENCE [LARGE SCALE GENOMIC DNA]</scope>
    <source>
        <strain evidence="2">JCM 15933</strain>
    </source>
</reference>
<gene>
    <name evidence="1" type="ORF">GCM10009827_106870</name>
</gene>
<dbReference type="EMBL" id="BAAAQD010000039">
    <property type="protein sequence ID" value="GAA1567774.1"/>
    <property type="molecule type" value="Genomic_DNA"/>
</dbReference>
<proteinExistence type="predicted"/>
<keyword evidence="2" id="KW-1185">Reference proteome</keyword>
<dbReference type="Proteomes" id="UP001501470">
    <property type="component" value="Unassembled WGS sequence"/>
</dbReference>
<protein>
    <submittedName>
        <fullName evidence="1">Uncharacterized protein</fullName>
    </submittedName>
</protein>
<organism evidence="1 2">
    <name type="scientific">Dactylosporangium maewongense</name>
    <dbReference type="NCBI Taxonomy" id="634393"/>
    <lineage>
        <taxon>Bacteria</taxon>
        <taxon>Bacillati</taxon>
        <taxon>Actinomycetota</taxon>
        <taxon>Actinomycetes</taxon>
        <taxon>Micromonosporales</taxon>
        <taxon>Micromonosporaceae</taxon>
        <taxon>Dactylosporangium</taxon>
    </lineage>
</organism>
<name>A0ABP4NW01_9ACTN</name>